<keyword evidence="2" id="KW-1185">Reference proteome</keyword>
<dbReference type="InterPro" id="IPR036709">
    <property type="entry name" value="Autotransporte_beta_dom_sf"/>
</dbReference>
<dbReference type="RefSeq" id="WP_113989046.1">
    <property type="nucleotide sequence ID" value="NZ_QLST01000008.1"/>
</dbReference>
<evidence type="ECO:0000313" key="1">
    <source>
        <dbReference type="EMBL" id="RBA28281.1"/>
    </source>
</evidence>
<comment type="caution">
    <text evidence="1">The sequence shown here is derived from an EMBL/GenBank/DDBJ whole genome shotgun (WGS) entry which is preliminary data.</text>
</comment>
<protein>
    <submittedName>
        <fullName evidence="1">Uncharacterized protein</fullName>
    </submittedName>
</protein>
<dbReference type="Gene3D" id="2.40.128.130">
    <property type="entry name" value="Autotransporter beta-domain"/>
    <property type="match status" value="1"/>
</dbReference>
<proteinExistence type="predicted"/>
<accession>A0A365P1T0</accession>
<dbReference type="SUPFAM" id="SSF103515">
    <property type="entry name" value="Autotransporter"/>
    <property type="match status" value="1"/>
</dbReference>
<name>A0A365P1T0_9FLAO</name>
<dbReference type="AlphaFoldDB" id="A0A365P1T0"/>
<sequence length="195" mass="22387">MKKGIVIFVLFCFSFVFGQEKEAENNIQIGSLGSSLYVGKIGSVGVFYEHYWESCSNYVKALGLEINSLVAEVPQNGFSYGNGLEARIGYKMYLVKQRFTGFYLKSSLVYGTINFDENNNSIFVNSNYNGKYSYFSVFSPELGYDFLMVKKLRVGFNLGTQWQLETKGTRDVDNQDFDNWIFRAGLRLSYDFHFN</sequence>
<evidence type="ECO:0000313" key="2">
    <source>
        <dbReference type="Proteomes" id="UP000253319"/>
    </source>
</evidence>
<organism evidence="1 2">
    <name type="scientific">Flavobacterium tibetense</name>
    <dbReference type="NCBI Taxonomy" id="2233533"/>
    <lineage>
        <taxon>Bacteria</taxon>
        <taxon>Pseudomonadati</taxon>
        <taxon>Bacteroidota</taxon>
        <taxon>Flavobacteriia</taxon>
        <taxon>Flavobacteriales</taxon>
        <taxon>Flavobacteriaceae</taxon>
        <taxon>Flavobacterium</taxon>
    </lineage>
</organism>
<dbReference type="OrthoDB" id="1344859at2"/>
<dbReference type="EMBL" id="QLST01000008">
    <property type="protein sequence ID" value="RBA28281.1"/>
    <property type="molecule type" value="Genomic_DNA"/>
</dbReference>
<gene>
    <name evidence="1" type="ORF">DPN68_07570</name>
</gene>
<reference evidence="1 2" key="1">
    <citation type="submission" date="2018-06" db="EMBL/GenBank/DDBJ databases">
        <title>Flavobacterium tibetense sp. nov., isolated from a wetland YonghuCo on Tibetan Plateau.</title>
        <authorList>
            <person name="Xing P."/>
            <person name="Phurbu D."/>
            <person name="Lu H."/>
        </authorList>
    </citation>
    <scope>NUCLEOTIDE SEQUENCE [LARGE SCALE GENOMIC DNA]</scope>
    <source>
        <strain evidence="1 2">YH5</strain>
    </source>
</reference>
<dbReference type="Proteomes" id="UP000253319">
    <property type="component" value="Unassembled WGS sequence"/>
</dbReference>